<feature type="domain" description="6-hydroxymethylpterin diphosphokinase MptE-like" evidence="1">
    <location>
        <begin position="179"/>
        <end position="345"/>
    </location>
</feature>
<comment type="caution">
    <text evidence="2">The sequence shown here is derived from an EMBL/GenBank/DDBJ whole genome shotgun (WGS) entry which is preliminary data.</text>
</comment>
<dbReference type="EMBL" id="LZZM01000138">
    <property type="protein sequence ID" value="OOM77927.1"/>
    <property type="molecule type" value="Genomic_DNA"/>
</dbReference>
<dbReference type="Proteomes" id="UP000190890">
    <property type="component" value="Unassembled WGS sequence"/>
</dbReference>
<accession>A0A1S8TJF9</accession>
<dbReference type="InterPro" id="IPR002826">
    <property type="entry name" value="MptE-like"/>
</dbReference>
<evidence type="ECO:0000259" key="1">
    <source>
        <dbReference type="Pfam" id="PF01973"/>
    </source>
</evidence>
<name>A0A1S8TJF9_9CLOT</name>
<evidence type="ECO:0000313" key="2">
    <source>
        <dbReference type="EMBL" id="OOM77927.1"/>
    </source>
</evidence>
<protein>
    <recommendedName>
        <fullName evidence="1">6-hydroxymethylpterin diphosphokinase MptE-like domain-containing protein</fullName>
    </recommendedName>
</protein>
<dbReference type="PANTHER" id="PTHR41786:SF1">
    <property type="entry name" value="6-HYDROXYMETHYLPTERIN DIPHOSPHOKINASE MPTE-LIKE DOMAIN-CONTAINING PROTEIN"/>
    <property type="match status" value="1"/>
</dbReference>
<dbReference type="RefSeq" id="WP_077847242.1">
    <property type="nucleotide sequence ID" value="NZ_LZZM01000138.1"/>
</dbReference>
<dbReference type="AlphaFoldDB" id="A0A1S8TJF9"/>
<organism evidence="2 3">
    <name type="scientific">Clostridium puniceum</name>
    <dbReference type="NCBI Taxonomy" id="29367"/>
    <lineage>
        <taxon>Bacteria</taxon>
        <taxon>Bacillati</taxon>
        <taxon>Bacillota</taxon>
        <taxon>Clostridia</taxon>
        <taxon>Eubacteriales</taxon>
        <taxon>Clostridiaceae</taxon>
        <taxon>Clostridium</taxon>
    </lineage>
</organism>
<reference evidence="2 3" key="1">
    <citation type="submission" date="2016-05" db="EMBL/GenBank/DDBJ databases">
        <title>Microbial solvent formation.</title>
        <authorList>
            <person name="Poehlein A."/>
            <person name="Montoya Solano J.D."/>
            <person name="Flitsch S."/>
            <person name="Krabben P."/>
            <person name="Duerre P."/>
            <person name="Daniel R."/>
        </authorList>
    </citation>
    <scope>NUCLEOTIDE SEQUENCE [LARGE SCALE GENOMIC DNA]</scope>
    <source>
        <strain evidence="2 3">DSM 2619</strain>
    </source>
</reference>
<dbReference type="STRING" id="29367.CLPUN_21000"/>
<proteinExistence type="predicted"/>
<evidence type="ECO:0000313" key="3">
    <source>
        <dbReference type="Proteomes" id="UP000190890"/>
    </source>
</evidence>
<sequence length="579" mass="66883">MITANLEFKIEKTKDDYEIVKINKDNKWIYIGSKYNMKAEIDRFLEKIGENKDDQKIFLIYGFATGEHIKALKSKFPKNKILVFEPNEELEEYINNLEWVKEDELLEIIISQKDKILSVMKKNINELNLDDTKFIHFSNYDKVYIDEMRDFLIQIKNIYMGIIIENNTRIKFSVRWFETLIANLPFMIDAVPADLYEQKYKDIPAIIVSAGPSLEKNVDQLIKLNDEMLIISGGRTLKGLMEKNIKPHLLVVIDPGDKSYDLVKGYIEKTESPLLFFECTNEKVVMHHTGEKIFSSYASIISKVAGRRLQIIQSGGSVAHSMTSYAAIMGCNPIIFIGQDLAYTDEKSYSSISGNRDGSWKFDEVKREDDIWVESIYGNKVRTSLPLNEFRIAFEEIIEAFPNTKFINATEGGARIHGTIEMTLAEAIEKYKVEKVKPIKKIEYEVDMKKNAINALNETKKSGKIIIGKCKQALKYIDKLKISYIMKKGNEVNSILKKLDKIDKEIKDEYTDVDIVATLLYPILYEILKDKSIDTNNPNLEKIQFIIDQNKKLYSEILNQLEYALEYVDETIIKLENGE</sequence>
<dbReference type="PANTHER" id="PTHR41786">
    <property type="entry name" value="MOTILITY ACCESSORY FACTOR MAF"/>
    <property type="match status" value="1"/>
</dbReference>
<dbReference type="Pfam" id="PF01973">
    <property type="entry name" value="MptE-like"/>
    <property type="match status" value="1"/>
</dbReference>
<gene>
    <name evidence="2" type="ORF">CLPUN_21000</name>
</gene>
<keyword evidence="3" id="KW-1185">Reference proteome</keyword>
<dbReference type="OrthoDB" id="5291305at2"/>